<proteinExistence type="predicted"/>
<dbReference type="Pfam" id="PF03704">
    <property type="entry name" value="BTAD"/>
    <property type="match status" value="1"/>
</dbReference>
<dbReference type="InterPro" id="IPR027417">
    <property type="entry name" value="P-loop_NTPase"/>
</dbReference>
<evidence type="ECO:0000256" key="1">
    <source>
        <dbReference type="SAM" id="MobiDB-lite"/>
    </source>
</evidence>
<feature type="compositionally biased region" description="Low complexity" evidence="1">
    <location>
        <begin position="667"/>
        <end position="678"/>
    </location>
</feature>
<dbReference type="Gene3D" id="1.25.40.10">
    <property type="entry name" value="Tetratricopeptide repeat domain"/>
    <property type="match status" value="1"/>
</dbReference>
<dbReference type="EMBL" id="JAMYJR010000030">
    <property type="protein sequence ID" value="MCO8274199.1"/>
    <property type="molecule type" value="Genomic_DNA"/>
</dbReference>
<sequence length="708" mass="76265">MPSDLRVWLLGGFRVEVAGQSVPDGEWRRSGATALVKLLALRGRLHRDEAVDLLWPEADQALGVRRLNKSLHFARRVLGTDRIELRDGLLVLNTSGLWTDVDAFDRASDQGDGQAALELYTGDLLPGNIFDDWTEPRRAQLRNAVVQLLLERAAHARPHQAETDLVRLTTLDPLHEEAYARLMRLEIARGQRHSALRWYDRLVVQLREELGVEPRADLQQMHHELTAAAGPAALSPAPAPGPRSKLGDHHNLTVPKSRPADHQDLAAPKSRLPDHHDLAAPKSQLADQHDLAAPKSQPADQHDLAAPKSGIADHQIIAAQRSGLPDHHDLTAPKLRLPDYHDLAVPRSELADQQSIANSGSGLADHHGVVAQAPGFTDRYSNEERKLVTVLDADLRGIRGQAADADPERARREMVAWTELLREVITRWGGAVQPLVGGGVIGVFGYPTAREDHADRALWAGSEILRRSPVPIALGADTGQIIVASELAGIGGAVLDTAARLRAAAAPRTLLVTDRTRQAALRPEFQFGDRTPVGNPPLAARRLLTAPVADAQGPTPMPGATSAAVRWNAETPMVGRANEMRAVLGLIDEAVSSRRPRLITITGVAGIGKTRLVREVLAQTEAAPSPADKTAAPPPDNKTAAPRPGEKTAAPPHDNKTVTPPPDDKTAATPPYNTAAPPDENTTAPPHDNKTVTPPPDDKTAATPPYNT</sequence>
<dbReference type="PANTHER" id="PTHR35807:SF2">
    <property type="entry name" value="TRANSCRIPTIONAL ACTIVATOR DOMAIN"/>
    <property type="match status" value="1"/>
</dbReference>
<dbReference type="SUPFAM" id="SSF52540">
    <property type="entry name" value="P-loop containing nucleoside triphosphate hydrolases"/>
    <property type="match status" value="1"/>
</dbReference>
<feature type="non-terminal residue" evidence="3">
    <location>
        <position position="708"/>
    </location>
</feature>
<dbReference type="InterPro" id="IPR029787">
    <property type="entry name" value="Nucleotide_cyclase"/>
</dbReference>
<evidence type="ECO:0000313" key="4">
    <source>
        <dbReference type="Proteomes" id="UP001523369"/>
    </source>
</evidence>
<organism evidence="3 4">
    <name type="scientific">Paractinoplanes aksuensis</name>
    <dbReference type="NCBI Taxonomy" id="2939490"/>
    <lineage>
        <taxon>Bacteria</taxon>
        <taxon>Bacillati</taxon>
        <taxon>Actinomycetota</taxon>
        <taxon>Actinomycetes</taxon>
        <taxon>Micromonosporales</taxon>
        <taxon>Micromonosporaceae</taxon>
        <taxon>Paractinoplanes</taxon>
    </lineage>
</organism>
<keyword evidence="4" id="KW-1185">Reference proteome</keyword>
<evidence type="ECO:0000259" key="2">
    <source>
        <dbReference type="SMART" id="SM01043"/>
    </source>
</evidence>
<dbReference type="Pfam" id="PF13191">
    <property type="entry name" value="AAA_16"/>
    <property type="match status" value="1"/>
</dbReference>
<dbReference type="RefSeq" id="WP_253240279.1">
    <property type="nucleotide sequence ID" value="NZ_JAMYJR010000030.1"/>
</dbReference>
<dbReference type="InterPro" id="IPR041664">
    <property type="entry name" value="AAA_16"/>
</dbReference>
<reference evidence="3 4" key="1">
    <citation type="submission" date="2022-06" db="EMBL/GenBank/DDBJ databases">
        <title>New Species of the Genus Actinoplanes, ActinopZanes ferrugineus.</title>
        <authorList>
            <person name="Ding P."/>
        </authorList>
    </citation>
    <scope>NUCLEOTIDE SEQUENCE [LARGE SCALE GENOMIC DNA]</scope>
    <source>
        <strain evidence="3 4">TRM88003</strain>
    </source>
</reference>
<dbReference type="Gene3D" id="3.30.70.1230">
    <property type="entry name" value="Nucleotide cyclase"/>
    <property type="match status" value="1"/>
</dbReference>
<dbReference type="SUPFAM" id="SSF55073">
    <property type="entry name" value="Nucleotide cyclase"/>
    <property type="match status" value="1"/>
</dbReference>
<protein>
    <submittedName>
        <fullName evidence="3">AAA family ATPase</fullName>
    </submittedName>
</protein>
<dbReference type="SMART" id="SM01043">
    <property type="entry name" value="BTAD"/>
    <property type="match status" value="1"/>
</dbReference>
<dbReference type="Proteomes" id="UP001523369">
    <property type="component" value="Unassembled WGS sequence"/>
</dbReference>
<feature type="domain" description="Bacterial transcriptional activator" evidence="2">
    <location>
        <begin position="99"/>
        <end position="226"/>
    </location>
</feature>
<feature type="region of interest" description="Disordered" evidence="1">
    <location>
        <begin position="231"/>
        <end position="277"/>
    </location>
</feature>
<dbReference type="InterPro" id="IPR036388">
    <property type="entry name" value="WH-like_DNA-bd_sf"/>
</dbReference>
<feature type="region of interest" description="Disordered" evidence="1">
    <location>
        <begin position="285"/>
        <end position="304"/>
    </location>
</feature>
<dbReference type="InterPro" id="IPR011990">
    <property type="entry name" value="TPR-like_helical_dom_sf"/>
</dbReference>
<evidence type="ECO:0000313" key="3">
    <source>
        <dbReference type="EMBL" id="MCO8274199.1"/>
    </source>
</evidence>
<dbReference type="Gene3D" id="3.40.50.300">
    <property type="entry name" value="P-loop containing nucleotide triphosphate hydrolases"/>
    <property type="match status" value="1"/>
</dbReference>
<dbReference type="Gene3D" id="1.10.10.10">
    <property type="entry name" value="Winged helix-like DNA-binding domain superfamily/Winged helix DNA-binding domain"/>
    <property type="match status" value="1"/>
</dbReference>
<dbReference type="InterPro" id="IPR005158">
    <property type="entry name" value="BTAD"/>
</dbReference>
<dbReference type="InterPro" id="IPR051677">
    <property type="entry name" value="AfsR-DnrI-RedD_regulator"/>
</dbReference>
<feature type="region of interest" description="Disordered" evidence="1">
    <location>
        <begin position="620"/>
        <end position="708"/>
    </location>
</feature>
<name>A0ABT1DTN6_9ACTN</name>
<accession>A0ABT1DTN6</accession>
<gene>
    <name evidence="3" type="ORF">M1L60_26720</name>
</gene>
<dbReference type="SUPFAM" id="SSF48452">
    <property type="entry name" value="TPR-like"/>
    <property type="match status" value="1"/>
</dbReference>
<dbReference type="PANTHER" id="PTHR35807">
    <property type="entry name" value="TRANSCRIPTIONAL REGULATOR REDD-RELATED"/>
    <property type="match status" value="1"/>
</dbReference>
<comment type="caution">
    <text evidence="3">The sequence shown here is derived from an EMBL/GenBank/DDBJ whole genome shotgun (WGS) entry which is preliminary data.</text>
</comment>